<keyword evidence="3" id="KW-1185">Reference proteome</keyword>
<protein>
    <submittedName>
        <fullName evidence="2">Uncharacterized protein</fullName>
    </submittedName>
</protein>
<accession>A0A2V2NF40</accession>
<keyword evidence="1" id="KW-0472">Membrane</keyword>
<evidence type="ECO:0000256" key="1">
    <source>
        <dbReference type="SAM" id="Phobius"/>
    </source>
</evidence>
<proteinExistence type="predicted"/>
<reference evidence="2 3" key="1">
    <citation type="submission" date="2018-05" db="EMBL/GenBank/DDBJ databases">
        <title>Draft genome of Methanospirillum stamsii Pt1.</title>
        <authorList>
            <person name="Dueholm M.S."/>
            <person name="Nielsen P.H."/>
            <person name="Bakmann L.F."/>
            <person name="Otzen D.E."/>
        </authorList>
    </citation>
    <scope>NUCLEOTIDE SEQUENCE [LARGE SCALE GENOMIC DNA]</scope>
    <source>
        <strain evidence="2 3">Pt1</strain>
    </source>
</reference>
<dbReference type="RefSeq" id="WP_109940439.1">
    <property type="nucleotide sequence ID" value="NZ_CP176366.1"/>
</dbReference>
<dbReference type="OrthoDB" id="117553at2157"/>
<dbReference type="Proteomes" id="UP000245934">
    <property type="component" value="Unassembled WGS sequence"/>
</dbReference>
<dbReference type="AlphaFoldDB" id="A0A2V2NF40"/>
<evidence type="ECO:0000313" key="2">
    <source>
        <dbReference type="EMBL" id="PWR75007.1"/>
    </source>
</evidence>
<name>A0A2V2NF40_9EURY</name>
<comment type="caution">
    <text evidence="2">The sequence shown here is derived from an EMBL/GenBank/DDBJ whole genome shotgun (WGS) entry which is preliminary data.</text>
</comment>
<dbReference type="GeneID" id="97611111"/>
<feature type="transmembrane region" description="Helical" evidence="1">
    <location>
        <begin position="12"/>
        <end position="45"/>
    </location>
</feature>
<keyword evidence="1" id="KW-1133">Transmembrane helix</keyword>
<gene>
    <name evidence="2" type="ORF">DLD82_07235</name>
</gene>
<sequence length="85" mass="9625">MGSPGGFLTNRLILSFVLFFGSLGLSVLLWTLGFPFFFLFLFIPLIPFLGQKQKIRKCPICGFETKGNERYCPYDGVLLDEINPD</sequence>
<evidence type="ECO:0000313" key="3">
    <source>
        <dbReference type="Proteomes" id="UP000245934"/>
    </source>
</evidence>
<organism evidence="2 3">
    <name type="scientific">Methanospirillum stamsii</name>
    <dbReference type="NCBI Taxonomy" id="1277351"/>
    <lineage>
        <taxon>Archaea</taxon>
        <taxon>Methanobacteriati</taxon>
        <taxon>Methanobacteriota</taxon>
        <taxon>Stenosarchaea group</taxon>
        <taxon>Methanomicrobia</taxon>
        <taxon>Methanomicrobiales</taxon>
        <taxon>Methanospirillaceae</taxon>
        <taxon>Methanospirillum</taxon>
    </lineage>
</organism>
<dbReference type="EMBL" id="QGMZ01000014">
    <property type="protein sequence ID" value="PWR75007.1"/>
    <property type="molecule type" value="Genomic_DNA"/>
</dbReference>
<keyword evidence="1" id="KW-0812">Transmembrane</keyword>